<name>A0A1Y1I3K8_KLENI</name>
<proteinExistence type="predicted"/>
<accession>A0A1Y1I3K8</accession>
<sequence>MRPANNRATAQRNEMGTRFSNEHTVGIPSSDQRVGPPARPRPSTPASPVRLASGGASKGSAPIPDARIIPRAMGTSVPALPATSKGSPFAASAVVALRAPLMSPV</sequence>
<dbReference type="Proteomes" id="UP000054558">
    <property type="component" value="Unassembled WGS sequence"/>
</dbReference>
<dbReference type="EMBL" id="DF237168">
    <property type="protein sequence ID" value="GAQ85073.1"/>
    <property type="molecule type" value="Genomic_DNA"/>
</dbReference>
<reference evidence="2 3" key="1">
    <citation type="journal article" date="2014" name="Nat. Commun.">
        <title>Klebsormidium flaccidum genome reveals primary factors for plant terrestrial adaptation.</title>
        <authorList>
            <person name="Hori K."/>
            <person name="Maruyama F."/>
            <person name="Fujisawa T."/>
            <person name="Togashi T."/>
            <person name="Yamamoto N."/>
            <person name="Seo M."/>
            <person name="Sato S."/>
            <person name="Yamada T."/>
            <person name="Mori H."/>
            <person name="Tajima N."/>
            <person name="Moriyama T."/>
            <person name="Ikeuchi M."/>
            <person name="Watanabe M."/>
            <person name="Wada H."/>
            <person name="Kobayashi K."/>
            <person name="Saito M."/>
            <person name="Masuda T."/>
            <person name="Sasaki-Sekimoto Y."/>
            <person name="Mashiguchi K."/>
            <person name="Awai K."/>
            <person name="Shimojima M."/>
            <person name="Masuda S."/>
            <person name="Iwai M."/>
            <person name="Nobusawa T."/>
            <person name="Narise T."/>
            <person name="Kondo S."/>
            <person name="Saito H."/>
            <person name="Sato R."/>
            <person name="Murakawa M."/>
            <person name="Ihara Y."/>
            <person name="Oshima-Yamada Y."/>
            <person name="Ohtaka K."/>
            <person name="Satoh M."/>
            <person name="Sonobe K."/>
            <person name="Ishii M."/>
            <person name="Ohtani R."/>
            <person name="Kanamori-Sato M."/>
            <person name="Honoki R."/>
            <person name="Miyazaki D."/>
            <person name="Mochizuki H."/>
            <person name="Umetsu J."/>
            <person name="Higashi K."/>
            <person name="Shibata D."/>
            <person name="Kamiya Y."/>
            <person name="Sato N."/>
            <person name="Nakamura Y."/>
            <person name="Tabata S."/>
            <person name="Ida S."/>
            <person name="Kurokawa K."/>
            <person name="Ohta H."/>
        </authorList>
    </citation>
    <scope>NUCLEOTIDE SEQUENCE [LARGE SCALE GENOMIC DNA]</scope>
    <source>
        <strain evidence="2 3">NIES-2285</strain>
    </source>
</reference>
<evidence type="ECO:0000256" key="1">
    <source>
        <dbReference type="SAM" id="MobiDB-lite"/>
    </source>
</evidence>
<protein>
    <submittedName>
        <fullName evidence="2">Uncharacterized protein</fullName>
    </submittedName>
</protein>
<gene>
    <name evidence="2" type="ORF">KFL_002190265</name>
</gene>
<feature type="region of interest" description="Disordered" evidence="1">
    <location>
        <begin position="1"/>
        <end position="64"/>
    </location>
</feature>
<keyword evidence="3" id="KW-1185">Reference proteome</keyword>
<dbReference type="AlphaFoldDB" id="A0A1Y1I3K8"/>
<evidence type="ECO:0000313" key="2">
    <source>
        <dbReference type="EMBL" id="GAQ85073.1"/>
    </source>
</evidence>
<feature type="compositionally biased region" description="Polar residues" evidence="1">
    <location>
        <begin position="1"/>
        <end position="32"/>
    </location>
</feature>
<evidence type="ECO:0000313" key="3">
    <source>
        <dbReference type="Proteomes" id="UP000054558"/>
    </source>
</evidence>
<organism evidence="2 3">
    <name type="scientific">Klebsormidium nitens</name>
    <name type="common">Green alga</name>
    <name type="synonym">Ulothrix nitens</name>
    <dbReference type="NCBI Taxonomy" id="105231"/>
    <lineage>
        <taxon>Eukaryota</taxon>
        <taxon>Viridiplantae</taxon>
        <taxon>Streptophyta</taxon>
        <taxon>Klebsormidiophyceae</taxon>
        <taxon>Klebsormidiales</taxon>
        <taxon>Klebsormidiaceae</taxon>
        <taxon>Klebsormidium</taxon>
    </lineage>
</organism>